<dbReference type="InterPro" id="IPR023210">
    <property type="entry name" value="NADP_OxRdtase_dom"/>
</dbReference>
<name>A0ABN7S250_OIKDI</name>
<comment type="similarity">
    <text evidence="1">Belongs to the aldo/keto reductase family.</text>
</comment>
<dbReference type="PIRSF" id="PIRSF000097">
    <property type="entry name" value="AKR"/>
    <property type="match status" value="1"/>
</dbReference>
<dbReference type="PANTHER" id="PTHR11732">
    <property type="entry name" value="ALDO/KETO REDUCTASE"/>
    <property type="match status" value="1"/>
</dbReference>
<accession>A0ABN7S250</accession>
<dbReference type="InterPro" id="IPR020471">
    <property type="entry name" value="AKR"/>
</dbReference>
<dbReference type="PROSITE" id="PS00798">
    <property type="entry name" value="ALDOKETO_REDUCTASE_1"/>
    <property type="match status" value="1"/>
</dbReference>
<dbReference type="InterPro" id="IPR018170">
    <property type="entry name" value="Aldo/ket_reductase_CS"/>
</dbReference>
<dbReference type="PROSITE" id="PS00062">
    <property type="entry name" value="ALDOKETO_REDUCTASE_2"/>
    <property type="match status" value="1"/>
</dbReference>
<dbReference type="Proteomes" id="UP001158576">
    <property type="component" value="Chromosome PAR"/>
</dbReference>
<evidence type="ECO:0000259" key="2">
    <source>
        <dbReference type="Pfam" id="PF00248"/>
    </source>
</evidence>
<proteinExistence type="inferred from homology"/>
<organism evidence="3 4">
    <name type="scientific">Oikopleura dioica</name>
    <name type="common">Tunicate</name>
    <dbReference type="NCBI Taxonomy" id="34765"/>
    <lineage>
        <taxon>Eukaryota</taxon>
        <taxon>Metazoa</taxon>
        <taxon>Chordata</taxon>
        <taxon>Tunicata</taxon>
        <taxon>Appendicularia</taxon>
        <taxon>Copelata</taxon>
        <taxon>Oikopleuridae</taxon>
        <taxon>Oikopleura</taxon>
    </lineage>
</organism>
<dbReference type="InterPro" id="IPR036812">
    <property type="entry name" value="NAD(P)_OxRdtase_dom_sf"/>
</dbReference>
<dbReference type="Pfam" id="PF00248">
    <property type="entry name" value="Aldo_ket_red"/>
    <property type="match status" value="1"/>
</dbReference>
<evidence type="ECO:0000313" key="4">
    <source>
        <dbReference type="Proteomes" id="UP001158576"/>
    </source>
</evidence>
<dbReference type="EMBL" id="OU015568">
    <property type="protein sequence ID" value="CAG5090875.1"/>
    <property type="molecule type" value="Genomic_DNA"/>
</dbReference>
<evidence type="ECO:0000313" key="3">
    <source>
        <dbReference type="EMBL" id="CAG5090875.1"/>
    </source>
</evidence>
<feature type="domain" description="NADP-dependent oxidoreductase" evidence="2">
    <location>
        <begin position="15"/>
        <end position="298"/>
    </location>
</feature>
<dbReference type="PRINTS" id="PR00069">
    <property type="entry name" value="ALDKETRDTASE"/>
</dbReference>
<evidence type="ECO:0000256" key="1">
    <source>
        <dbReference type="ARBA" id="ARBA00007905"/>
    </source>
</evidence>
<reference evidence="3 4" key="1">
    <citation type="submission" date="2021-04" db="EMBL/GenBank/DDBJ databases">
        <authorList>
            <person name="Bliznina A."/>
        </authorList>
    </citation>
    <scope>NUCLEOTIDE SEQUENCE [LARGE SCALE GENOMIC DNA]</scope>
</reference>
<dbReference type="Gene3D" id="3.20.20.100">
    <property type="entry name" value="NADP-dependent oxidoreductase domain"/>
    <property type="match status" value="1"/>
</dbReference>
<sequence length="322" mass="35721">MRSLKLNTGNSIPELGFGTWLAAPGVVQTSVEAAIKTGFRHIDCAAIYGNEKEVGAAFKNAFASGVKRSDLFVTSKLWNTFHKPAEVRPALERTLADLGLEYLDLYLIHWPMGYDNGGDVSNTFPRNEDGTIIASDSDYLDAWKEMEKLVAAGLVKAIGVSNFSKSQIQRCIDNSNTVPAVNQVECHPYFNQSDLASFCKERGILLTAYSPFCNPGRPWAGTEKDGKNNEQVPLLQNEVVASVAAKYKKNNGHVLLRYQLDRGIVCLTKSVNPERIASNFDIFSFELNGDDLKKLDGLQTGVRMLPLDWDGLKNHKDYPFHE</sequence>
<dbReference type="SUPFAM" id="SSF51430">
    <property type="entry name" value="NAD(P)-linked oxidoreductase"/>
    <property type="match status" value="1"/>
</dbReference>
<keyword evidence="4" id="KW-1185">Reference proteome</keyword>
<protein>
    <submittedName>
        <fullName evidence="3">Oidioi.mRNA.OKI2018_I69.PAR.g12745.t1.cds</fullName>
    </submittedName>
</protein>
<gene>
    <name evidence="3" type="ORF">OKIOD_LOCUS4303</name>
</gene>